<keyword evidence="6 7" id="KW-0804">Transcription</keyword>
<dbReference type="Proteomes" id="UP000006462">
    <property type="component" value="Unassembled WGS sequence"/>
</dbReference>
<feature type="zinc finger region" evidence="7">
    <location>
        <begin position="13"/>
        <end position="44"/>
    </location>
</feature>
<comment type="function">
    <text evidence="7">Negatively regulates transcription of bacterial ribonucleotide reductase nrd genes and operons by binding to NrdR-boxes.</text>
</comment>
<keyword evidence="5 7" id="KW-0238">DNA-binding</keyword>
<dbReference type="Pfam" id="PF03477">
    <property type="entry name" value="ATP-cone"/>
    <property type="match status" value="1"/>
</dbReference>
<keyword evidence="11" id="KW-1185">Reference proteome</keyword>
<feature type="compositionally biased region" description="Basic and acidic residues" evidence="8">
    <location>
        <begin position="168"/>
        <end position="180"/>
    </location>
</feature>
<evidence type="ECO:0000313" key="10">
    <source>
        <dbReference type="EMBL" id="EFB90393.1"/>
    </source>
</evidence>
<gene>
    <name evidence="7 10" type="primary">nrdR</name>
    <name evidence="10" type="ORF">HMPREF7215_2283</name>
</gene>
<dbReference type="SUPFAM" id="SSF57783">
    <property type="entry name" value="Zinc beta-ribbon"/>
    <property type="match status" value="1"/>
</dbReference>
<dbReference type="PROSITE" id="PS51161">
    <property type="entry name" value="ATP_CONE"/>
    <property type="match status" value="1"/>
</dbReference>
<evidence type="ECO:0000313" key="11">
    <source>
        <dbReference type="Proteomes" id="UP000006462"/>
    </source>
</evidence>
<keyword evidence="1 7" id="KW-0678">Repressor</keyword>
<sequence>MIEGKELSESMRCPQCGSMETRVMETRTAEEGRTIRRRRECTACGFRFTTYERVEERKVLWISKKDGRREAFDRSKLVRGISRACERLPISLDTIEDMAARIETRLRESGDEVSSMAIGELVMKELAEINKVAYVRFASVYREFTDLSSFQREIAKLVSRAGQPETAGEEKEEKKNSPKK</sequence>
<keyword evidence="7" id="KW-0479">Metal-binding</keyword>
<reference evidence="10 11" key="1">
    <citation type="submission" date="2009-12" db="EMBL/GenBank/DDBJ databases">
        <authorList>
            <person name="Shrivastava S."/>
            <person name="Madupu R."/>
            <person name="Durkin A.S."/>
            <person name="Torralba M."/>
            <person name="Methe B."/>
            <person name="Sutton G.G."/>
            <person name="Strausberg R.L."/>
            <person name="Nelson K.E."/>
        </authorList>
    </citation>
    <scope>NUCLEOTIDE SEQUENCE [LARGE SCALE GENOMIC DNA]</scope>
    <source>
        <strain evidence="10 11">W5455</strain>
    </source>
</reference>
<organism evidence="10 11">
    <name type="scientific">Pyramidobacter piscolens W5455</name>
    <dbReference type="NCBI Taxonomy" id="352165"/>
    <lineage>
        <taxon>Bacteria</taxon>
        <taxon>Thermotogati</taxon>
        <taxon>Synergistota</taxon>
        <taxon>Synergistia</taxon>
        <taxon>Synergistales</taxon>
        <taxon>Dethiosulfovibrionaceae</taxon>
        <taxon>Pyramidobacter</taxon>
    </lineage>
</organism>
<dbReference type="NCBIfam" id="TIGR00244">
    <property type="entry name" value="transcriptional regulator NrdR"/>
    <property type="match status" value="1"/>
</dbReference>
<comment type="caution">
    <text evidence="10">The sequence shown here is derived from an EMBL/GenBank/DDBJ whole genome shotgun (WGS) entry which is preliminary data.</text>
</comment>
<accession>A0ABM9ZU06</accession>
<dbReference type="InterPro" id="IPR005144">
    <property type="entry name" value="ATP-cone_dom"/>
</dbReference>
<keyword evidence="3 7" id="KW-0067">ATP-binding</keyword>
<feature type="domain" description="ATP-cone" evidence="9">
    <location>
        <begin position="60"/>
        <end position="149"/>
    </location>
</feature>
<evidence type="ECO:0000256" key="1">
    <source>
        <dbReference type="ARBA" id="ARBA00022491"/>
    </source>
</evidence>
<dbReference type="PANTHER" id="PTHR30455:SF2">
    <property type="entry name" value="TRANSCRIPTIONAL REPRESSOR NRDR"/>
    <property type="match status" value="1"/>
</dbReference>
<dbReference type="InterPro" id="IPR003796">
    <property type="entry name" value="RNR_NrdR-like"/>
</dbReference>
<dbReference type="HAMAP" id="MF_00440">
    <property type="entry name" value="NrdR"/>
    <property type="match status" value="1"/>
</dbReference>
<keyword evidence="7" id="KW-0862">Zinc</keyword>
<dbReference type="InterPro" id="IPR055173">
    <property type="entry name" value="NrdR-like_N"/>
</dbReference>
<evidence type="ECO:0000256" key="5">
    <source>
        <dbReference type="ARBA" id="ARBA00023125"/>
    </source>
</evidence>
<comment type="similarity">
    <text evidence="7">Belongs to the NrdR family.</text>
</comment>
<evidence type="ECO:0000256" key="4">
    <source>
        <dbReference type="ARBA" id="ARBA00023015"/>
    </source>
</evidence>
<dbReference type="Pfam" id="PF22811">
    <property type="entry name" value="Zn_ribbon_NrdR"/>
    <property type="match status" value="1"/>
</dbReference>
<protein>
    <recommendedName>
        <fullName evidence="7">Transcriptional repressor NrdR</fullName>
    </recommendedName>
</protein>
<keyword evidence="4 7" id="KW-0805">Transcription regulation</keyword>
<comment type="cofactor">
    <cofactor evidence="7">
        <name>Zn(2+)</name>
        <dbReference type="ChEBI" id="CHEBI:29105"/>
    </cofactor>
    <text evidence="7">Binds 1 zinc ion.</text>
</comment>
<evidence type="ECO:0000256" key="8">
    <source>
        <dbReference type="SAM" id="MobiDB-lite"/>
    </source>
</evidence>
<evidence type="ECO:0000256" key="7">
    <source>
        <dbReference type="HAMAP-Rule" id="MF_00440"/>
    </source>
</evidence>
<dbReference type="EMBL" id="ADFP01000084">
    <property type="protein sequence ID" value="EFB90393.1"/>
    <property type="molecule type" value="Genomic_DNA"/>
</dbReference>
<dbReference type="PANTHER" id="PTHR30455">
    <property type="entry name" value="TRANSCRIPTIONAL REPRESSOR NRDR"/>
    <property type="match status" value="1"/>
</dbReference>
<evidence type="ECO:0000256" key="3">
    <source>
        <dbReference type="ARBA" id="ARBA00022840"/>
    </source>
</evidence>
<evidence type="ECO:0000256" key="2">
    <source>
        <dbReference type="ARBA" id="ARBA00022741"/>
    </source>
</evidence>
<keyword evidence="2 7" id="KW-0547">Nucleotide-binding</keyword>
<evidence type="ECO:0000259" key="9">
    <source>
        <dbReference type="PROSITE" id="PS51161"/>
    </source>
</evidence>
<feature type="region of interest" description="Disordered" evidence="8">
    <location>
        <begin position="159"/>
        <end position="180"/>
    </location>
</feature>
<keyword evidence="7" id="KW-0863">Zinc-finger</keyword>
<proteinExistence type="inferred from homology"/>
<name>A0ABM9ZU06_9BACT</name>
<evidence type="ECO:0000256" key="6">
    <source>
        <dbReference type="ARBA" id="ARBA00023163"/>
    </source>
</evidence>